<comment type="caution">
    <text evidence="4">The sequence shown here is derived from an EMBL/GenBank/DDBJ whole genome shotgun (WGS) entry which is preliminary data.</text>
</comment>
<feature type="compositionally biased region" description="Polar residues" evidence="2">
    <location>
        <begin position="1"/>
        <end position="22"/>
    </location>
</feature>
<dbReference type="PRINTS" id="PR00038">
    <property type="entry name" value="HTHLUXR"/>
</dbReference>
<dbReference type="Pfam" id="PF00196">
    <property type="entry name" value="GerE"/>
    <property type="match status" value="1"/>
</dbReference>
<dbReference type="OrthoDB" id="7826527at2"/>
<evidence type="ECO:0000256" key="2">
    <source>
        <dbReference type="SAM" id="MobiDB-lite"/>
    </source>
</evidence>
<sequence>MPKHQGGSSSRFGNHPAGSSQGRRSKPQTIAAAVLVGPSGMFREGLRSVLSASGIRVTASVEGLDDGETLARAVREGSVVVVDCANEVDAVRVAAAAARLREQVPSARMVVLAAADASGAAQLVALGAVNAVVSRDISAAALVRLLYLVTEDFSIISMGLIGDAYPVAADGPPQAEPGVLRPAALPVAEGRRTLSERECEILYGLVKGESNKAIARRLSIAESTVKIHVKGVLRKISVSNRTQAAIWALKHLQPGPAFQTLEALTESVYRASNGNVSVSVASAVP</sequence>
<dbReference type="CDD" id="cd06170">
    <property type="entry name" value="LuxR_C_like"/>
    <property type="match status" value="1"/>
</dbReference>
<dbReference type="Gene3D" id="3.40.50.2300">
    <property type="match status" value="1"/>
</dbReference>
<dbReference type="InterPro" id="IPR000792">
    <property type="entry name" value="Tscrpt_reg_LuxR_C"/>
</dbReference>
<organism evidence="4 5">
    <name type="scientific">Methylobacterium oryzihabitans</name>
    <dbReference type="NCBI Taxonomy" id="2499852"/>
    <lineage>
        <taxon>Bacteria</taxon>
        <taxon>Pseudomonadati</taxon>
        <taxon>Pseudomonadota</taxon>
        <taxon>Alphaproteobacteria</taxon>
        <taxon>Hyphomicrobiales</taxon>
        <taxon>Methylobacteriaceae</taxon>
        <taxon>Methylobacterium</taxon>
    </lineage>
</organism>
<evidence type="ECO:0000313" key="5">
    <source>
        <dbReference type="Proteomes" id="UP000286997"/>
    </source>
</evidence>
<evidence type="ECO:0000256" key="1">
    <source>
        <dbReference type="ARBA" id="ARBA00023125"/>
    </source>
</evidence>
<feature type="domain" description="HTH luxR-type" evidence="3">
    <location>
        <begin position="187"/>
        <end position="252"/>
    </location>
</feature>
<proteinExistence type="predicted"/>
<dbReference type="EMBL" id="SACP01000007">
    <property type="protein sequence ID" value="RVU19010.1"/>
    <property type="molecule type" value="Genomic_DNA"/>
</dbReference>
<dbReference type="InterPro" id="IPR039420">
    <property type="entry name" value="WalR-like"/>
</dbReference>
<evidence type="ECO:0000313" key="4">
    <source>
        <dbReference type="EMBL" id="RVU19010.1"/>
    </source>
</evidence>
<reference evidence="4 5" key="1">
    <citation type="submission" date="2019-01" db="EMBL/GenBank/DDBJ databases">
        <authorList>
            <person name="Chen W.-M."/>
        </authorList>
    </citation>
    <scope>NUCLEOTIDE SEQUENCE [LARGE SCALE GENOMIC DNA]</scope>
    <source>
        <strain evidence="4 5">TER-1</strain>
    </source>
</reference>
<dbReference type="SUPFAM" id="SSF46894">
    <property type="entry name" value="C-terminal effector domain of the bipartite response regulators"/>
    <property type="match status" value="1"/>
</dbReference>
<keyword evidence="5" id="KW-1185">Reference proteome</keyword>
<protein>
    <submittedName>
        <fullName evidence="4">Response regulator transcription factor</fullName>
    </submittedName>
</protein>
<dbReference type="PANTHER" id="PTHR43214:SF42">
    <property type="entry name" value="TRANSCRIPTIONAL REGULATORY PROTEIN DESR"/>
    <property type="match status" value="1"/>
</dbReference>
<keyword evidence="1" id="KW-0238">DNA-binding</keyword>
<gene>
    <name evidence="4" type="ORF">EOE48_08900</name>
</gene>
<accession>A0A3S3U9X4</accession>
<name>A0A3S3U9X4_9HYPH</name>
<dbReference type="GO" id="GO:0006355">
    <property type="term" value="P:regulation of DNA-templated transcription"/>
    <property type="evidence" value="ECO:0007669"/>
    <property type="project" value="InterPro"/>
</dbReference>
<feature type="region of interest" description="Disordered" evidence="2">
    <location>
        <begin position="1"/>
        <end position="28"/>
    </location>
</feature>
<dbReference type="PROSITE" id="PS50043">
    <property type="entry name" value="HTH_LUXR_2"/>
    <property type="match status" value="1"/>
</dbReference>
<dbReference type="RefSeq" id="WP_127728448.1">
    <property type="nucleotide sequence ID" value="NZ_SACP01000007.1"/>
</dbReference>
<dbReference type="InterPro" id="IPR016032">
    <property type="entry name" value="Sig_transdc_resp-reg_C-effctor"/>
</dbReference>
<dbReference type="AlphaFoldDB" id="A0A3S3U9X4"/>
<dbReference type="Proteomes" id="UP000286997">
    <property type="component" value="Unassembled WGS sequence"/>
</dbReference>
<dbReference type="GO" id="GO:0003677">
    <property type="term" value="F:DNA binding"/>
    <property type="evidence" value="ECO:0007669"/>
    <property type="project" value="UniProtKB-KW"/>
</dbReference>
<dbReference type="PANTHER" id="PTHR43214">
    <property type="entry name" value="TWO-COMPONENT RESPONSE REGULATOR"/>
    <property type="match status" value="1"/>
</dbReference>
<evidence type="ECO:0000259" key="3">
    <source>
        <dbReference type="PROSITE" id="PS50043"/>
    </source>
</evidence>
<dbReference type="SMART" id="SM00421">
    <property type="entry name" value="HTH_LUXR"/>
    <property type="match status" value="1"/>
</dbReference>